<evidence type="ECO:0000256" key="1">
    <source>
        <dbReference type="ARBA" id="ARBA00022473"/>
    </source>
</evidence>
<evidence type="ECO:0000256" key="3">
    <source>
        <dbReference type="ARBA" id="ARBA00023125"/>
    </source>
</evidence>
<name>A0A1B0BUX7_9MUSC</name>
<protein>
    <recommendedName>
        <fullName evidence="7">GCM domain-containing protein</fullName>
    </recommendedName>
</protein>
<sequence>YPFTFRLDKYVTIIILVFISLCCATLRKDRKQVSHFAISTNFSVRAQSAKVKAENRLPVSNLATLVWKIIKEEVHHRIPSTSHFWQTWKGTKASPHECWPTTSMRTIQAPFVISKNLEGCGDWLDRSSTNSATLINPNIVVPHVTEYDDFQDWANGHCRLVYSANNEDARKHSSGWAMRNTNNHNINILKKSCLGVLLCSDKCKLPNGNNVNLRPAICDKARRKQQGKPCPNRNCSGRLEIQPCRGHCGYPVTHFWRRSGNSIFFQAKGTHDHPRPEAKGSSEARRLLGTGRRVRSLAVLLARDAALNEKLNSLKTCKNQRKNLKNNSESYNRSLKCDYPLGLQNSASTVGMSASYANISQKLGNNNVVNPEWMAVNNLEEYPTSSAGLADFGCSINTTMDQMPCIQNHPNVIMNSSLAQPTFRHPQNYAVNNSSSMNYNAVCDQHTASATNLPNFTNHDSHKWSSENCDDNSSLTSSSGYNSDDYYFPAYLPTAFNNFEANQGDSLPTTVSVGAQNSNNSYYTNSLSSENDMYCSNFDSNQALPMFENGTANYQGIPIHSSHFPESASNQSELNHAIASSDPTAGRGVDFYYSNGGDAWNIQMNTSPLIYGDNANETLHPLMQQNQAMTLPTGVY</sequence>
<dbReference type="PANTHER" id="PTHR12414">
    <property type="entry name" value="GLIAL CELLS MISSING RELATED/GLIDE"/>
    <property type="match status" value="1"/>
</dbReference>
<dbReference type="Proteomes" id="UP000092460">
    <property type="component" value="Unassembled WGS sequence"/>
</dbReference>
<evidence type="ECO:0000313" key="8">
    <source>
        <dbReference type="EnsemblMetazoa" id="GPPI041216-PA"/>
    </source>
</evidence>
<keyword evidence="9" id="KW-1185">Reference proteome</keyword>
<dbReference type="InterPro" id="IPR036115">
    <property type="entry name" value="GCM_dom_sf"/>
</dbReference>
<feature type="coiled-coil region" evidence="6">
    <location>
        <begin position="307"/>
        <end position="334"/>
    </location>
</feature>
<dbReference type="GO" id="GO:0005634">
    <property type="term" value="C:nucleus"/>
    <property type="evidence" value="ECO:0007669"/>
    <property type="project" value="TreeGrafter"/>
</dbReference>
<keyword evidence="2" id="KW-0805">Transcription regulation</keyword>
<dbReference type="PROSITE" id="PS50807">
    <property type="entry name" value="GCM"/>
    <property type="match status" value="1"/>
</dbReference>
<dbReference type="InterPro" id="IPR043021">
    <property type="entry name" value="GCM_small"/>
</dbReference>
<dbReference type="GO" id="GO:0000978">
    <property type="term" value="F:RNA polymerase II cis-regulatory region sequence-specific DNA binding"/>
    <property type="evidence" value="ECO:0007669"/>
    <property type="project" value="TreeGrafter"/>
</dbReference>
<evidence type="ECO:0000256" key="4">
    <source>
        <dbReference type="ARBA" id="ARBA00023163"/>
    </source>
</evidence>
<evidence type="ECO:0000256" key="2">
    <source>
        <dbReference type="ARBA" id="ARBA00023015"/>
    </source>
</evidence>
<organism evidence="8 9">
    <name type="scientific">Glossina palpalis gambiensis</name>
    <dbReference type="NCBI Taxonomy" id="67801"/>
    <lineage>
        <taxon>Eukaryota</taxon>
        <taxon>Metazoa</taxon>
        <taxon>Ecdysozoa</taxon>
        <taxon>Arthropoda</taxon>
        <taxon>Hexapoda</taxon>
        <taxon>Insecta</taxon>
        <taxon>Pterygota</taxon>
        <taxon>Neoptera</taxon>
        <taxon>Endopterygota</taxon>
        <taxon>Diptera</taxon>
        <taxon>Brachycera</taxon>
        <taxon>Muscomorpha</taxon>
        <taxon>Hippoboscoidea</taxon>
        <taxon>Glossinidae</taxon>
        <taxon>Glossina</taxon>
    </lineage>
</organism>
<dbReference type="EMBL" id="JXJN01020955">
    <property type="status" value="NOT_ANNOTATED_CDS"/>
    <property type="molecule type" value="Genomic_DNA"/>
</dbReference>
<proteinExistence type="predicted"/>
<reference evidence="9" key="1">
    <citation type="submission" date="2015-01" db="EMBL/GenBank/DDBJ databases">
        <authorList>
            <person name="Aksoy S."/>
            <person name="Warren W."/>
            <person name="Wilson R.K."/>
        </authorList>
    </citation>
    <scope>NUCLEOTIDE SEQUENCE [LARGE SCALE GENOMIC DNA]</scope>
    <source>
        <strain evidence="9">IAEA</strain>
    </source>
</reference>
<evidence type="ECO:0000256" key="6">
    <source>
        <dbReference type="SAM" id="Coils"/>
    </source>
</evidence>
<evidence type="ECO:0000259" key="7">
    <source>
        <dbReference type="PROSITE" id="PS50807"/>
    </source>
</evidence>
<dbReference type="SUPFAM" id="SSF90073">
    <property type="entry name" value="GCM domain"/>
    <property type="match status" value="1"/>
</dbReference>
<feature type="domain" description="GCM" evidence="7">
    <location>
        <begin position="131"/>
        <end position="288"/>
    </location>
</feature>
<dbReference type="Gene3D" id="2.20.25.670">
    <property type="entry name" value="GCM domain, large subdomain"/>
    <property type="match status" value="1"/>
</dbReference>
<dbReference type="InterPro" id="IPR039791">
    <property type="entry name" value="GCM"/>
</dbReference>
<dbReference type="InterPro" id="IPR043020">
    <property type="entry name" value="GCM_large"/>
</dbReference>
<dbReference type="EnsemblMetazoa" id="GPPI041216-RA">
    <property type="protein sequence ID" value="GPPI041216-PA"/>
    <property type="gene ID" value="GPPI041216"/>
</dbReference>
<dbReference type="GO" id="GO:0042063">
    <property type="term" value="P:gliogenesis"/>
    <property type="evidence" value="ECO:0007669"/>
    <property type="project" value="TreeGrafter"/>
</dbReference>
<keyword evidence="4" id="KW-0804">Transcription</keyword>
<dbReference type="InterPro" id="IPR003902">
    <property type="entry name" value="Tscrpt_reg_GCM"/>
</dbReference>
<evidence type="ECO:0000256" key="5">
    <source>
        <dbReference type="ARBA" id="ARBA00023242"/>
    </source>
</evidence>
<keyword evidence="1" id="KW-0217">Developmental protein</keyword>
<reference evidence="8" key="2">
    <citation type="submission" date="2020-05" db="UniProtKB">
        <authorList>
            <consortium name="EnsemblMetazoa"/>
        </authorList>
    </citation>
    <scope>IDENTIFICATION</scope>
    <source>
        <strain evidence="8">IAEA</strain>
    </source>
</reference>
<keyword evidence="6" id="KW-0175">Coiled coil</keyword>
<evidence type="ECO:0000313" key="9">
    <source>
        <dbReference type="Proteomes" id="UP000092460"/>
    </source>
</evidence>
<dbReference type="PANTHER" id="PTHR12414:SF8">
    <property type="entry name" value="TRANSCRIPTION FACTOR GLIAL CELLS MISSING-RELATED"/>
    <property type="match status" value="1"/>
</dbReference>
<dbReference type="STRING" id="67801.A0A1B0BUX7"/>
<dbReference type="VEuPathDB" id="VectorBase:GPPI041216"/>
<dbReference type="Pfam" id="PF03615">
    <property type="entry name" value="GCM"/>
    <property type="match status" value="1"/>
</dbReference>
<dbReference type="Gene3D" id="3.30.70.3530">
    <property type="entry name" value="GCM motif"/>
    <property type="match status" value="1"/>
</dbReference>
<keyword evidence="3" id="KW-0238">DNA-binding</keyword>
<dbReference type="AlphaFoldDB" id="A0A1B0BUX7"/>
<keyword evidence="5" id="KW-0539">Nucleus</keyword>
<accession>A0A1B0BUX7</accession>
<dbReference type="GO" id="GO:0001228">
    <property type="term" value="F:DNA-binding transcription activator activity, RNA polymerase II-specific"/>
    <property type="evidence" value="ECO:0007669"/>
    <property type="project" value="InterPro"/>
</dbReference>